<dbReference type="Proteomes" id="UP001482620">
    <property type="component" value="Unassembled WGS sequence"/>
</dbReference>
<reference evidence="3 4" key="1">
    <citation type="submission" date="2021-06" db="EMBL/GenBank/DDBJ databases">
        <authorList>
            <person name="Palmer J.M."/>
        </authorList>
    </citation>
    <scope>NUCLEOTIDE SEQUENCE [LARGE SCALE GENOMIC DNA]</scope>
    <source>
        <strain evidence="4">if_2019</strain>
        <tissue evidence="3">Muscle</tissue>
    </source>
</reference>
<keyword evidence="4" id="KW-1185">Reference proteome</keyword>
<comment type="caution">
    <text evidence="3">The sequence shown here is derived from an EMBL/GenBank/DDBJ whole genome shotgun (WGS) entry which is preliminary data.</text>
</comment>
<accession>A0ABV0VI35</accession>
<organism evidence="3 4">
    <name type="scientific">Ilyodon furcidens</name>
    <name type="common">goldbreast splitfin</name>
    <dbReference type="NCBI Taxonomy" id="33524"/>
    <lineage>
        <taxon>Eukaryota</taxon>
        <taxon>Metazoa</taxon>
        <taxon>Chordata</taxon>
        <taxon>Craniata</taxon>
        <taxon>Vertebrata</taxon>
        <taxon>Euteleostomi</taxon>
        <taxon>Actinopterygii</taxon>
        <taxon>Neopterygii</taxon>
        <taxon>Teleostei</taxon>
        <taxon>Neoteleostei</taxon>
        <taxon>Acanthomorphata</taxon>
        <taxon>Ovalentaria</taxon>
        <taxon>Atherinomorphae</taxon>
        <taxon>Cyprinodontiformes</taxon>
        <taxon>Goodeidae</taxon>
        <taxon>Ilyodon</taxon>
    </lineage>
</organism>
<dbReference type="InterPro" id="IPR056176">
    <property type="entry name" value="TPR_COPA_B"/>
</dbReference>
<feature type="region of interest" description="Disordered" evidence="1">
    <location>
        <begin position="405"/>
        <end position="493"/>
    </location>
</feature>
<feature type="domain" description="COPA/B TPR" evidence="2">
    <location>
        <begin position="5"/>
        <end position="114"/>
    </location>
</feature>
<evidence type="ECO:0000259" key="2">
    <source>
        <dbReference type="Pfam" id="PF23953"/>
    </source>
</evidence>
<evidence type="ECO:0000313" key="4">
    <source>
        <dbReference type="Proteomes" id="UP001482620"/>
    </source>
</evidence>
<sequence>MWGLQSEHKWKQLAEVATTKSQFSLAQECLHQAQDYGGLLLLATASSTTEMVEKLAEGAEKDGKTNVAFLAYFMQGRTDKCLELLIKTNRLPEAAFLARTYMPSHVSRVVKLWKENLSEVNQKAADALADPSQYSNLFPGLQQALLAEQYLKETHVGVRRAAEYPLVTPNEHRDVLEESKGLIPQREITEPEEGLKSMSKNPVANLEAAVTENSFSIHVPCADPVLVTERTTGLTTEKHPEPNQAQSPCHVLEDAEGENFMESEASVFAEERLIQEPCTEFSAKESDTKQSCPMEDALLTDEVTVQEKASAAEAQPASGTENIMVAEEEATPAAEDLKALEEISSPDQLEKGIISSEVPPMVAIATDETPAVKEPAAVQELISLEPTESPQLDVPSAAVQAFSDMSFDPSLNSDEDASTVLKPVPVWELEQEQEEETPESPAETEDGSEVNYLPQAEAEGSDDPAEQEAGSEGSEEPAEDLEEAMNTEDLDDLDLNCFDLEDIDTSDVNLEETLLGE</sequence>
<dbReference type="EMBL" id="JAHRIQ010108297">
    <property type="protein sequence ID" value="MEQ2256908.1"/>
    <property type="molecule type" value="Genomic_DNA"/>
</dbReference>
<protein>
    <recommendedName>
        <fullName evidence="2">COPA/B TPR domain-containing protein</fullName>
    </recommendedName>
</protein>
<gene>
    <name evidence="3" type="ORF">ILYODFUR_028905</name>
</gene>
<evidence type="ECO:0000313" key="3">
    <source>
        <dbReference type="EMBL" id="MEQ2256908.1"/>
    </source>
</evidence>
<proteinExistence type="predicted"/>
<feature type="compositionally biased region" description="Acidic residues" evidence="1">
    <location>
        <begin position="429"/>
        <end position="448"/>
    </location>
</feature>
<feature type="compositionally biased region" description="Acidic residues" evidence="1">
    <location>
        <begin position="473"/>
        <end position="493"/>
    </location>
</feature>
<dbReference type="Gene3D" id="1.25.40.470">
    <property type="match status" value="1"/>
</dbReference>
<dbReference type="Pfam" id="PF23953">
    <property type="entry name" value="TPR_COPA_B"/>
    <property type="match status" value="1"/>
</dbReference>
<name>A0ABV0VI35_9TELE</name>
<evidence type="ECO:0000256" key="1">
    <source>
        <dbReference type="SAM" id="MobiDB-lite"/>
    </source>
</evidence>